<accession>A0A2A2HDY3</accession>
<dbReference type="Proteomes" id="UP000217528">
    <property type="component" value="Unassembled WGS sequence"/>
</dbReference>
<evidence type="ECO:0000256" key="4">
    <source>
        <dbReference type="ARBA" id="ARBA00035277"/>
    </source>
</evidence>
<dbReference type="PANTHER" id="PTHR10394">
    <property type="entry name" value="40S RIBOSOMAL PROTEIN S8"/>
    <property type="match status" value="1"/>
</dbReference>
<dbReference type="GO" id="GO:0005840">
    <property type="term" value="C:ribosome"/>
    <property type="evidence" value="ECO:0007669"/>
    <property type="project" value="UniProtKB-KW"/>
</dbReference>
<feature type="compositionally biased region" description="Polar residues" evidence="6">
    <location>
        <begin position="1"/>
        <end position="10"/>
    </location>
</feature>
<evidence type="ECO:0000256" key="3">
    <source>
        <dbReference type="ARBA" id="ARBA00023274"/>
    </source>
</evidence>
<dbReference type="GO" id="GO:1990904">
    <property type="term" value="C:ribonucleoprotein complex"/>
    <property type="evidence" value="ECO:0007669"/>
    <property type="project" value="UniProtKB-KW"/>
</dbReference>
<feature type="region of interest" description="Disordered" evidence="6">
    <location>
        <begin position="1"/>
        <end position="36"/>
    </location>
</feature>
<dbReference type="GO" id="GO:0003735">
    <property type="term" value="F:structural constituent of ribosome"/>
    <property type="evidence" value="ECO:0007669"/>
    <property type="project" value="InterPro"/>
</dbReference>
<reference evidence="7 9" key="2">
    <citation type="journal article" date="2017" name="BMC Genomics">
        <title>Genomic analysis of methanogenic archaea reveals a shift towards energy conservation.</title>
        <authorList>
            <person name="Gilmore S.P."/>
            <person name="Henske J.K."/>
            <person name="Sexton J.A."/>
            <person name="Solomon K.V."/>
            <person name="Seppala S."/>
            <person name="Yoo J.I."/>
            <person name="Huyett L.M."/>
            <person name="Pressman A."/>
            <person name="Cogan J.Z."/>
            <person name="Kivenson V."/>
            <person name="Peng X."/>
            <person name="Tan Y."/>
            <person name="Valentine D.L."/>
            <person name="O'Malley M.A."/>
        </authorList>
    </citation>
    <scope>NUCLEOTIDE SEQUENCE [LARGE SCALE GENOMIC DNA]</scope>
    <source>
        <strain evidence="7 9">1R-7</strain>
    </source>
</reference>
<dbReference type="CDD" id="cd11382">
    <property type="entry name" value="Ribosomal_S8e"/>
    <property type="match status" value="1"/>
</dbReference>
<keyword evidence="3 5" id="KW-0687">Ribonucleoprotein</keyword>
<gene>
    <name evidence="5" type="primary">rps8e</name>
    <name evidence="7" type="ORF">ASJ82_00815</name>
    <name evidence="8" type="ORF">MSCUN_09410</name>
</gene>
<name>A0A2A2HDY3_9EURY</name>
<evidence type="ECO:0000313" key="7">
    <source>
        <dbReference type="EMBL" id="PAV07701.1"/>
    </source>
</evidence>
<evidence type="ECO:0000313" key="9">
    <source>
        <dbReference type="Proteomes" id="UP000217528"/>
    </source>
</evidence>
<evidence type="ECO:0000313" key="10">
    <source>
        <dbReference type="Proteomes" id="UP000246004"/>
    </source>
</evidence>
<dbReference type="RefSeq" id="WP_095608399.1">
    <property type="nucleotide sequence ID" value="NZ_CAUHCB010000010.1"/>
</dbReference>
<comment type="caution">
    <text evidence="7">The sequence shown here is derived from an EMBL/GenBank/DDBJ whole genome shotgun (WGS) entry which is preliminary data.</text>
</comment>
<comment type="subunit">
    <text evidence="5">Part of the 30S ribosomal subunit.</text>
</comment>
<dbReference type="InterPro" id="IPR020919">
    <property type="entry name" value="Ribosomal_protein_eS8_arc"/>
</dbReference>
<sequence length="126" mass="13838">MAIWQGSSLRKPSGARSRRNKNKRNAEFGRTPADTRIGEEVKKEITARGNCSKTRATVANRINVIDPKDNSSKNVEILTVLENSANSHFVRRNIITKGAIVETEIGNVKITSRPGQNGIVNGVLIE</sequence>
<keyword evidence="9" id="KW-1185">Reference proteome</keyword>
<dbReference type="Proteomes" id="UP000246004">
    <property type="component" value="Unassembled WGS sequence"/>
</dbReference>
<dbReference type="OrthoDB" id="372305at2157"/>
<evidence type="ECO:0000313" key="8">
    <source>
        <dbReference type="EMBL" id="PWL08175.1"/>
    </source>
</evidence>
<keyword evidence="2 5" id="KW-0689">Ribosomal protein</keyword>
<protein>
    <recommendedName>
        <fullName evidence="4 5">Small ribosomal subunit protein eS8</fullName>
    </recommendedName>
</protein>
<dbReference type="InterPro" id="IPR001047">
    <property type="entry name" value="Ribosomal_eS8"/>
</dbReference>
<organism evidence="7 9">
    <name type="scientific">Methanosphaera cuniculi</name>
    <dbReference type="NCBI Taxonomy" id="1077256"/>
    <lineage>
        <taxon>Archaea</taxon>
        <taxon>Methanobacteriati</taxon>
        <taxon>Methanobacteriota</taxon>
        <taxon>Methanomada group</taxon>
        <taxon>Methanobacteria</taxon>
        <taxon>Methanobacteriales</taxon>
        <taxon>Methanobacteriaceae</taxon>
        <taxon>Methanosphaera</taxon>
    </lineage>
</organism>
<evidence type="ECO:0000256" key="5">
    <source>
        <dbReference type="HAMAP-Rule" id="MF_00029"/>
    </source>
</evidence>
<evidence type="ECO:0000256" key="6">
    <source>
        <dbReference type="SAM" id="MobiDB-lite"/>
    </source>
</evidence>
<dbReference type="Pfam" id="PF01201">
    <property type="entry name" value="Ribosomal_S8e"/>
    <property type="match status" value="1"/>
</dbReference>
<reference evidence="8 10" key="1">
    <citation type="submission" date="2016-04" db="EMBL/GenBank/DDBJ databases">
        <title>Genome sequence of Methanosphaera cuniculi DSM 4103.</title>
        <authorList>
            <person name="Poehlein A."/>
            <person name="Seedorf H."/>
            <person name="Daniel R."/>
        </authorList>
    </citation>
    <scope>NUCLEOTIDE SEQUENCE [LARGE SCALE GENOMIC DNA]</scope>
    <source>
        <strain evidence="8 10">DSM 4103</strain>
    </source>
</reference>
<proteinExistence type="inferred from homology"/>
<dbReference type="Gene3D" id="2.40.10.310">
    <property type="match status" value="1"/>
</dbReference>
<dbReference type="EMBL" id="LWMS01000029">
    <property type="protein sequence ID" value="PWL08175.1"/>
    <property type="molecule type" value="Genomic_DNA"/>
</dbReference>
<comment type="similarity">
    <text evidence="1 5">Belongs to the eukaryotic ribosomal protein eS8 family.</text>
</comment>
<evidence type="ECO:0000256" key="1">
    <source>
        <dbReference type="ARBA" id="ARBA00005257"/>
    </source>
</evidence>
<dbReference type="EMBL" id="LMVN01000010">
    <property type="protein sequence ID" value="PAV07701.1"/>
    <property type="molecule type" value="Genomic_DNA"/>
</dbReference>
<dbReference type="GO" id="GO:0006412">
    <property type="term" value="P:translation"/>
    <property type="evidence" value="ECO:0007669"/>
    <property type="project" value="UniProtKB-UniRule"/>
</dbReference>
<dbReference type="InterPro" id="IPR022309">
    <property type="entry name" value="Ribosomal_Se8/biogenesis_NSA2"/>
</dbReference>
<dbReference type="AlphaFoldDB" id="A0A2A2HDY3"/>
<dbReference type="NCBIfam" id="TIGR00307">
    <property type="entry name" value="eS8"/>
    <property type="match status" value="1"/>
</dbReference>
<evidence type="ECO:0000256" key="2">
    <source>
        <dbReference type="ARBA" id="ARBA00022980"/>
    </source>
</evidence>
<dbReference type="HAMAP" id="MF_00029">
    <property type="entry name" value="Ribosomal_eS8"/>
    <property type="match status" value="1"/>
</dbReference>